<dbReference type="CDD" id="cd03136">
    <property type="entry name" value="GATase1_AraC_ArgR_like"/>
    <property type="match status" value="1"/>
</dbReference>
<protein>
    <submittedName>
        <fullName evidence="5">AraC family transcriptional regulator</fullName>
    </submittedName>
</protein>
<proteinExistence type="predicted"/>
<comment type="caution">
    <text evidence="5">The sequence shown here is derived from an EMBL/GenBank/DDBJ whole genome shotgun (WGS) entry which is preliminary data.</text>
</comment>
<sequence length="335" mass="37255">MADDPMTEPPQRVAFLLVPNFSMMALSAVLEPFRAANWVARRTLYDWRLLSVDGEPVTASNSGVLMAQGAIGPEDSFTMIVVVAGLDPQEGRDERILAWLRRMARRGSRIGAVSTGTYHLAWAGLLDGYRCTIHWENLSAFTETFPRLDVTGRLFEIDRDRFTSAGGTASLDMTHYLIAQAHGIDLANQVAEQFLHARPRQGHAPQRMELRERLGVSHPKLLAAIAEIEANLAEPLPRAALARAAGLSTRQLERLFRIYLNCTPSQYYLEARLKHAQILLAQTSMPILEVAVACGFASASHFAKCYRALFNHSPRGERAPRPVAPTQVMGQRRAW</sequence>
<evidence type="ECO:0000256" key="1">
    <source>
        <dbReference type="ARBA" id="ARBA00023015"/>
    </source>
</evidence>
<dbReference type="PROSITE" id="PS00041">
    <property type="entry name" value="HTH_ARAC_FAMILY_1"/>
    <property type="match status" value="1"/>
</dbReference>
<keyword evidence="3" id="KW-0804">Transcription</keyword>
<name>A0A211ZUE1_9PROT</name>
<dbReference type="InterPro" id="IPR018060">
    <property type="entry name" value="HTH_AraC"/>
</dbReference>
<dbReference type="GO" id="GO:0003700">
    <property type="term" value="F:DNA-binding transcription factor activity"/>
    <property type="evidence" value="ECO:0007669"/>
    <property type="project" value="InterPro"/>
</dbReference>
<dbReference type="Gene3D" id="3.40.50.880">
    <property type="match status" value="1"/>
</dbReference>
<dbReference type="InterPro" id="IPR009057">
    <property type="entry name" value="Homeodomain-like_sf"/>
</dbReference>
<dbReference type="InterPro" id="IPR018062">
    <property type="entry name" value="HTH_AraC-typ_CS"/>
</dbReference>
<evidence type="ECO:0000259" key="4">
    <source>
        <dbReference type="PROSITE" id="PS01124"/>
    </source>
</evidence>
<evidence type="ECO:0000313" key="5">
    <source>
        <dbReference type="EMBL" id="OWJ68687.1"/>
    </source>
</evidence>
<dbReference type="GO" id="GO:0043565">
    <property type="term" value="F:sequence-specific DNA binding"/>
    <property type="evidence" value="ECO:0007669"/>
    <property type="project" value="InterPro"/>
</dbReference>
<dbReference type="PROSITE" id="PS01124">
    <property type="entry name" value="HTH_ARAC_FAMILY_2"/>
    <property type="match status" value="1"/>
</dbReference>
<dbReference type="Pfam" id="PF01965">
    <property type="entry name" value="DJ-1_PfpI"/>
    <property type="match status" value="1"/>
</dbReference>
<dbReference type="InterPro" id="IPR052158">
    <property type="entry name" value="INH-QAR"/>
</dbReference>
<reference evidence="6" key="1">
    <citation type="submission" date="2017-05" db="EMBL/GenBank/DDBJ databases">
        <authorList>
            <person name="Macchi M."/>
            <person name="Festa S."/>
            <person name="Coppotelli B.M."/>
            <person name="Morelli I.S."/>
        </authorList>
    </citation>
    <scope>NUCLEOTIDE SEQUENCE [LARGE SCALE GENOMIC DNA]</scope>
    <source>
        <strain evidence="6">I</strain>
    </source>
</reference>
<dbReference type="PANTHER" id="PTHR43130:SF3">
    <property type="entry name" value="HTH-TYPE TRANSCRIPTIONAL REGULATOR RV1931C"/>
    <property type="match status" value="1"/>
</dbReference>
<dbReference type="InterPro" id="IPR029062">
    <property type="entry name" value="Class_I_gatase-like"/>
</dbReference>
<evidence type="ECO:0000256" key="3">
    <source>
        <dbReference type="ARBA" id="ARBA00023163"/>
    </source>
</evidence>
<keyword evidence="1" id="KW-0805">Transcription regulation</keyword>
<keyword evidence="6" id="KW-1185">Reference proteome</keyword>
<dbReference type="OrthoDB" id="9793400at2"/>
<dbReference type="STRING" id="1122125.GCA_000423185_02937"/>
<gene>
    <name evidence="5" type="ORF">BWR60_02760</name>
</gene>
<dbReference type="Proteomes" id="UP000196655">
    <property type="component" value="Unassembled WGS sequence"/>
</dbReference>
<dbReference type="EMBL" id="NHON01000003">
    <property type="protein sequence ID" value="OWJ68687.1"/>
    <property type="molecule type" value="Genomic_DNA"/>
</dbReference>
<dbReference type="PANTHER" id="PTHR43130">
    <property type="entry name" value="ARAC-FAMILY TRANSCRIPTIONAL REGULATOR"/>
    <property type="match status" value="1"/>
</dbReference>
<dbReference type="AlphaFoldDB" id="A0A211ZUE1"/>
<dbReference type="InterPro" id="IPR002818">
    <property type="entry name" value="DJ-1/PfpI"/>
</dbReference>
<dbReference type="SUPFAM" id="SSF52317">
    <property type="entry name" value="Class I glutamine amidotransferase-like"/>
    <property type="match status" value="1"/>
</dbReference>
<evidence type="ECO:0000256" key="2">
    <source>
        <dbReference type="ARBA" id="ARBA00023125"/>
    </source>
</evidence>
<accession>A0A211ZUE1</accession>
<dbReference type="RefSeq" id="WP_088149478.1">
    <property type="nucleotide sequence ID" value="NZ_NHON01000003.1"/>
</dbReference>
<dbReference type="Pfam" id="PF12833">
    <property type="entry name" value="HTH_18"/>
    <property type="match status" value="1"/>
</dbReference>
<dbReference type="Gene3D" id="1.10.10.60">
    <property type="entry name" value="Homeodomain-like"/>
    <property type="match status" value="1"/>
</dbReference>
<evidence type="ECO:0000313" key="6">
    <source>
        <dbReference type="Proteomes" id="UP000196655"/>
    </source>
</evidence>
<dbReference type="SMART" id="SM00342">
    <property type="entry name" value="HTH_ARAC"/>
    <property type="match status" value="1"/>
</dbReference>
<feature type="domain" description="HTH araC/xylS-type" evidence="4">
    <location>
        <begin position="222"/>
        <end position="320"/>
    </location>
</feature>
<keyword evidence="2" id="KW-0238">DNA-binding</keyword>
<organism evidence="5 6">
    <name type="scientific">Inquilinus limosus</name>
    <dbReference type="NCBI Taxonomy" id="171674"/>
    <lineage>
        <taxon>Bacteria</taxon>
        <taxon>Pseudomonadati</taxon>
        <taxon>Pseudomonadota</taxon>
        <taxon>Alphaproteobacteria</taxon>
        <taxon>Rhodospirillales</taxon>
        <taxon>Rhodospirillaceae</taxon>
        <taxon>Inquilinus</taxon>
    </lineage>
</organism>
<dbReference type="SUPFAM" id="SSF46689">
    <property type="entry name" value="Homeodomain-like"/>
    <property type="match status" value="2"/>
</dbReference>